<dbReference type="AlphaFoldDB" id="A0A401ZLJ1"/>
<evidence type="ECO:0000256" key="4">
    <source>
        <dbReference type="ARBA" id="ARBA00023002"/>
    </source>
</evidence>
<dbReference type="PROSITE" id="PS00086">
    <property type="entry name" value="CYTOCHROME_P450"/>
    <property type="match status" value="1"/>
</dbReference>
<dbReference type="InterPro" id="IPR002397">
    <property type="entry name" value="Cyt_P450_B"/>
</dbReference>
<dbReference type="Pfam" id="PF00067">
    <property type="entry name" value="p450"/>
    <property type="match status" value="1"/>
</dbReference>
<evidence type="ECO:0000256" key="6">
    <source>
        <dbReference type="ARBA" id="ARBA00023033"/>
    </source>
</evidence>
<dbReference type="EMBL" id="BIFQ01000001">
    <property type="protein sequence ID" value="GCE07684.1"/>
    <property type="molecule type" value="Genomic_DNA"/>
</dbReference>
<evidence type="ECO:0000256" key="3">
    <source>
        <dbReference type="ARBA" id="ARBA00022723"/>
    </source>
</evidence>
<dbReference type="GO" id="GO:0020037">
    <property type="term" value="F:heme binding"/>
    <property type="evidence" value="ECO:0007669"/>
    <property type="project" value="InterPro"/>
</dbReference>
<dbReference type="PRINTS" id="PR00359">
    <property type="entry name" value="BP450"/>
</dbReference>
<evidence type="ECO:0000256" key="5">
    <source>
        <dbReference type="ARBA" id="ARBA00023004"/>
    </source>
</evidence>
<organism evidence="8 9">
    <name type="scientific">Dictyobacter aurantiacus</name>
    <dbReference type="NCBI Taxonomy" id="1936993"/>
    <lineage>
        <taxon>Bacteria</taxon>
        <taxon>Bacillati</taxon>
        <taxon>Chloroflexota</taxon>
        <taxon>Ktedonobacteria</taxon>
        <taxon>Ktedonobacterales</taxon>
        <taxon>Dictyobacteraceae</taxon>
        <taxon>Dictyobacter</taxon>
    </lineage>
</organism>
<keyword evidence="6 7" id="KW-0503">Monooxygenase</keyword>
<evidence type="ECO:0000256" key="1">
    <source>
        <dbReference type="ARBA" id="ARBA00010617"/>
    </source>
</evidence>
<dbReference type="Gene3D" id="1.10.630.10">
    <property type="entry name" value="Cytochrome P450"/>
    <property type="match status" value="1"/>
</dbReference>
<evidence type="ECO:0000256" key="7">
    <source>
        <dbReference type="RuleBase" id="RU000461"/>
    </source>
</evidence>
<dbReference type="InterPro" id="IPR017972">
    <property type="entry name" value="Cyt_P450_CS"/>
</dbReference>
<comment type="caution">
    <text evidence="8">The sequence shown here is derived from an EMBL/GenBank/DDBJ whole genome shotgun (WGS) entry which is preliminary data.</text>
</comment>
<dbReference type="RefSeq" id="WP_126599146.1">
    <property type="nucleotide sequence ID" value="NZ_BIFQ01000001.1"/>
</dbReference>
<name>A0A401ZLJ1_9CHLR</name>
<reference evidence="9" key="1">
    <citation type="submission" date="2018-12" db="EMBL/GenBank/DDBJ databases">
        <title>Tengunoibacter tsumagoiensis gen. nov., sp. nov., Dictyobacter kobayashii sp. nov., D. alpinus sp. nov., and D. joshuensis sp. nov. and description of Dictyobacteraceae fam. nov. within the order Ktedonobacterales isolated from Tengu-no-mugimeshi.</title>
        <authorList>
            <person name="Wang C.M."/>
            <person name="Zheng Y."/>
            <person name="Sakai Y."/>
            <person name="Toyoda A."/>
            <person name="Minakuchi Y."/>
            <person name="Abe K."/>
            <person name="Yokota A."/>
            <person name="Yabe S."/>
        </authorList>
    </citation>
    <scope>NUCLEOTIDE SEQUENCE [LARGE SCALE GENOMIC DNA]</scope>
    <source>
        <strain evidence="9">S-27</strain>
    </source>
</reference>
<dbReference type="InterPro" id="IPR036396">
    <property type="entry name" value="Cyt_P450_sf"/>
</dbReference>
<dbReference type="FunFam" id="1.10.630.10:FF:000018">
    <property type="entry name" value="Cytochrome P450 monooxygenase"/>
    <property type="match status" value="1"/>
</dbReference>
<dbReference type="GO" id="GO:0004497">
    <property type="term" value="F:monooxygenase activity"/>
    <property type="evidence" value="ECO:0007669"/>
    <property type="project" value="UniProtKB-KW"/>
</dbReference>
<evidence type="ECO:0000256" key="2">
    <source>
        <dbReference type="ARBA" id="ARBA00022617"/>
    </source>
</evidence>
<keyword evidence="2 7" id="KW-0349">Heme</keyword>
<dbReference type="GO" id="GO:0005506">
    <property type="term" value="F:iron ion binding"/>
    <property type="evidence" value="ECO:0007669"/>
    <property type="project" value="InterPro"/>
</dbReference>
<proteinExistence type="inferred from homology"/>
<dbReference type="OrthoDB" id="9801155at2"/>
<dbReference type="Proteomes" id="UP000287224">
    <property type="component" value="Unassembled WGS sequence"/>
</dbReference>
<dbReference type="InterPro" id="IPR001128">
    <property type="entry name" value="Cyt_P450"/>
</dbReference>
<dbReference type="GO" id="GO:0016705">
    <property type="term" value="F:oxidoreductase activity, acting on paired donors, with incorporation or reduction of molecular oxygen"/>
    <property type="evidence" value="ECO:0007669"/>
    <property type="project" value="InterPro"/>
</dbReference>
<keyword evidence="3 7" id="KW-0479">Metal-binding</keyword>
<evidence type="ECO:0000313" key="9">
    <source>
        <dbReference type="Proteomes" id="UP000287224"/>
    </source>
</evidence>
<evidence type="ECO:0000313" key="8">
    <source>
        <dbReference type="EMBL" id="GCE07684.1"/>
    </source>
</evidence>
<accession>A0A401ZLJ1</accession>
<dbReference type="PANTHER" id="PTHR46696">
    <property type="entry name" value="P450, PUTATIVE (EUROFUNG)-RELATED"/>
    <property type="match status" value="1"/>
</dbReference>
<dbReference type="PANTHER" id="PTHR46696:SF1">
    <property type="entry name" value="CYTOCHROME P450 YJIB-RELATED"/>
    <property type="match status" value="1"/>
</dbReference>
<dbReference type="CDD" id="cd11029">
    <property type="entry name" value="CYP107-like"/>
    <property type="match status" value="1"/>
</dbReference>
<keyword evidence="9" id="KW-1185">Reference proteome</keyword>
<sequence length="416" mass="47033">MSQSTDFDLTSSQTAEFDLTTVAFKSNPYPILARLRTHDPVYQYTSSPDGQSTWLITRYEDAEIVLRDERFVKDKQSTLPPEERAPSAGPAPSVSDLFDLGMLKFDPPDHTRLRKVVNLFFTPRATEQWRESVQRISDELIDKVESQKRMDLIEDFASVLPIRIISEMLGVPAEDSMQLHLWTKRIADALDDPAAFEQVASDLQAFYTYLLALVEKKRQASTDDLVCKLMHASVEGDQLTERELVAMIFLLILAGHETTTNLIGNGILALLTHPEQKQLLQAQPELIKPAIEEFLRYLAPFTITTHRWAREDVEMRGKLIRHGDAVLVSLAATNRDENKFDHPDTLDITRQENPHIAFGKGVHYCLGAPLARLEGQIAINTLLRRLPAMQLDIEPEALVWRTGSTVLGVNHLPVTF</sequence>
<dbReference type="SUPFAM" id="SSF48264">
    <property type="entry name" value="Cytochrome P450"/>
    <property type="match status" value="1"/>
</dbReference>
<keyword evidence="4 7" id="KW-0560">Oxidoreductase</keyword>
<gene>
    <name evidence="8" type="primary">pksS_1</name>
    <name evidence="8" type="ORF">KDAU_50130</name>
</gene>
<protein>
    <submittedName>
        <fullName evidence="8">Polyketide biosynthesis cytochrome P450 PksS</fullName>
    </submittedName>
</protein>
<keyword evidence="5 7" id="KW-0408">Iron</keyword>
<comment type="similarity">
    <text evidence="1 7">Belongs to the cytochrome P450 family.</text>
</comment>